<accession>A0A7S4N224</accession>
<keyword evidence="4 6" id="KW-1133">Transmembrane helix</keyword>
<evidence type="ECO:0000256" key="5">
    <source>
        <dbReference type="ARBA" id="ARBA00023136"/>
    </source>
</evidence>
<keyword evidence="3 6" id="KW-0812">Transmembrane</keyword>
<dbReference type="GO" id="GO:0022857">
    <property type="term" value="F:transmembrane transporter activity"/>
    <property type="evidence" value="ECO:0007669"/>
    <property type="project" value="InterPro"/>
</dbReference>
<dbReference type="Pfam" id="PF07690">
    <property type="entry name" value="MFS_1"/>
    <property type="match status" value="1"/>
</dbReference>
<evidence type="ECO:0000256" key="3">
    <source>
        <dbReference type="ARBA" id="ARBA00022692"/>
    </source>
</evidence>
<evidence type="ECO:0000256" key="6">
    <source>
        <dbReference type="SAM" id="Phobius"/>
    </source>
</evidence>
<dbReference type="PROSITE" id="PS51257">
    <property type="entry name" value="PROKAR_LIPOPROTEIN"/>
    <property type="match status" value="1"/>
</dbReference>
<dbReference type="InterPro" id="IPR050930">
    <property type="entry name" value="MFS_Vesicular_Transporter"/>
</dbReference>
<gene>
    <name evidence="8" type="ORF">CPOL0286_LOCUS16405</name>
</gene>
<dbReference type="InterPro" id="IPR011701">
    <property type="entry name" value="MFS"/>
</dbReference>
<evidence type="ECO:0000256" key="2">
    <source>
        <dbReference type="ARBA" id="ARBA00022448"/>
    </source>
</evidence>
<sequence>MTPPRLAVTASLLLAGAACEGLNPILEPHFAAPPLQLDVGEVGVLISTIAFSYMLLALPLGCLTDMLNDGHAAGKRLKLVQVCGWLGMLCGGALLGPARPLLAAAGLPPTAQLLAFPLIGASCALKIIPSLPDLQRGLPPDDEAERAAICAMWNGVYCLGSATGPLVAVLLFDACGWERTVALLMAVSAAAAVMLAAAALRYD</sequence>
<dbReference type="GO" id="GO:0016020">
    <property type="term" value="C:membrane"/>
    <property type="evidence" value="ECO:0007669"/>
    <property type="project" value="UniProtKB-SubCell"/>
</dbReference>
<dbReference type="AlphaFoldDB" id="A0A7S4N224"/>
<feature type="transmembrane region" description="Helical" evidence="6">
    <location>
        <begin position="79"/>
        <end position="98"/>
    </location>
</feature>
<feature type="transmembrane region" description="Helical" evidence="6">
    <location>
        <begin position="110"/>
        <end position="128"/>
    </location>
</feature>
<evidence type="ECO:0000259" key="7">
    <source>
        <dbReference type="PROSITE" id="PS50850"/>
    </source>
</evidence>
<feature type="transmembrane region" description="Helical" evidence="6">
    <location>
        <begin position="45"/>
        <end position="67"/>
    </location>
</feature>
<evidence type="ECO:0000313" key="8">
    <source>
        <dbReference type="EMBL" id="CAE2260262.1"/>
    </source>
</evidence>
<proteinExistence type="predicted"/>
<keyword evidence="2" id="KW-0813">Transport</keyword>
<feature type="transmembrane region" description="Helical" evidence="6">
    <location>
        <begin position="180"/>
        <end position="200"/>
    </location>
</feature>
<evidence type="ECO:0000256" key="1">
    <source>
        <dbReference type="ARBA" id="ARBA00004141"/>
    </source>
</evidence>
<dbReference type="PROSITE" id="PS50850">
    <property type="entry name" value="MFS"/>
    <property type="match status" value="1"/>
</dbReference>
<name>A0A7S4N224_9EUKA</name>
<feature type="domain" description="Major facilitator superfamily (MFS) profile" evidence="7">
    <location>
        <begin position="1"/>
        <end position="203"/>
    </location>
</feature>
<keyword evidence="5 6" id="KW-0472">Membrane</keyword>
<dbReference type="Gene3D" id="1.20.1250.20">
    <property type="entry name" value="MFS general substrate transporter like domains"/>
    <property type="match status" value="1"/>
</dbReference>
<organism evidence="8">
    <name type="scientific">Prymnesium polylepis</name>
    <dbReference type="NCBI Taxonomy" id="72548"/>
    <lineage>
        <taxon>Eukaryota</taxon>
        <taxon>Haptista</taxon>
        <taxon>Haptophyta</taxon>
        <taxon>Prymnesiophyceae</taxon>
        <taxon>Prymnesiales</taxon>
        <taxon>Prymnesiaceae</taxon>
        <taxon>Prymnesium</taxon>
    </lineage>
</organism>
<evidence type="ECO:0000256" key="4">
    <source>
        <dbReference type="ARBA" id="ARBA00022989"/>
    </source>
</evidence>
<feature type="transmembrane region" description="Helical" evidence="6">
    <location>
        <begin position="149"/>
        <end position="174"/>
    </location>
</feature>
<dbReference type="PANTHER" id="PTHR23506">
    <property type="entry name" value="GH10249P"/>
    <property type="match status" value="1"/>
</dbReference>
<dbReference type="InterPro" id="IPR020846">
    <property type="entry name" value="MFS_dom"/>
</dbReference>
<reference evidence="8" key="1">
    <citation type="submission" date="2021-01" db="EMBL/GenBank/DDBJ databases">
        <authorList>
            <person name="Corre E."/>
            <person name="Pelletier E."/>
            <person name="Niang G."/>
            <person name="Scheremetjew M."/>
            <person name="Finn R."/>
            <person name="Kale V."/>
            <person name="Holt S."/>
            <person name="Cochrane G."/>
            <person name="Meng A."/>
            <person name="Brown T."/>
            <person name="Cohen L."/>
        </authorList>
    </citation>
    <scope>NUCLEOTIDE SEQUENCE</scope>
    <source>
        <strain evidence="8">UIO037</strain>
    </source>
</reference>
<protein>
    <recommendedName>
        <fullName evidence="7">Major facilitator superfamily (MFS) profile domain-containing protein</fullName>
    </recommendedName>
</protein>
<dbReference type="PANTHER" id="PTHR23506:SF26">
    <property type="entry name" value="MFS-TYPE TRANSPORTER SLC18B1"/>
    <property type="match status" value="1"/>
</dbReference>
<dbReference type="InterPro" id="IPR036259">
    <property type="entry name" value="MFS_trans_sf"/>
</dbReference>
<comment type="subcellular location">
    <subcellularLocation>
        <location evidence="1">Membrane</location>
        <topology evidence="1">Multi-pass membrane protein</topology>
    </subcellularLocation>
</comment>
<dbReference type="SUPFAM" id="SSF103473">
    <property type="entry name" value="MFS general substrate transporter"/>
    <property type="match status" value="1"/>
</dbReference>
<dbReference type="EMBL" id="HBKO01036017">
    <property type="protein sequence ID" value="CAE2260262.1"/>
    <property type="molecule type" value="Transcribed_RNA"/>
</dbReference>